<reference evidence="5 6" key="1">
    <citation type="submission" date="2020-02" db="EMBL/GenBank/DDBJ databases">
        <authorList>
            <person name="Ma Q."/>
            <person name="Huang Y."/>
            <person name="Song X."/>
            <person name="Pei D."/>
        </authorList>
    </citation>
    <scope>NUCLEOTIDE SEQUENCE [LARGE SCALE GENOMIC DNA]</scope>
    <source>
        <strain evidence="5">Sxm20200214</strain>
        <tissue evidence="5">Leaf</tissue>
    </source>
</reference>
<feature type="domain" description="Cystatin" evidence="4">
    <location>
        <begin position="23"/>
        <end position="114"/>
    </location>
</feature>
<evidence type="ECO:0000259" key="4">
    <source>
        <dbReference type="SMART" id="SM00043"/>
    </source>
</evidence>
<gene>
    <name evidence="5" type="ORF">Bca52824_003103</name>
</gene>
<accession>A0A8X7WJ52</accession>
<dbReference type="SUPFAM" id="SSF54403">
    <property type="entry name" value="Cystatin/monellin"/>
    <property type="match status" value="1"/>
</dbReference>
<dbReference type="EMBL" id="JAAMPC010000001">
    <property type="protein sequence ID" value="KAG2331923.1"/>
    <property type="molecule type" value="Genomic_DNA"/>
</dbReference>
<dbReference type="GO" id="GO:0004869">
    <property type="term" value="F:cysteine-type endopeptidase inhibitor activity"/>
    <property type="evidence" value="ECO:0007669"/>
    <property type="project" value="UniProtKB-KW"/>
</dbReference>
<sequence>MNPSIFLFLLSIILLPLHIFASERVGDWGPIKDVKDPHVVKIGQFAVSEYNIQSKSGLKFVNVVRGEFQIVSGTNYRLVVEANDGTNSAGKMYEAVVLEQPWRKSMNLISFTPLLRNRFL</sequence>
<dbReference type="SMART" id="SM00043">
    <property type="entry name" value="CY"/>
    <property type="match status" value="1"/>
</dbReference>
<evidence type="ECO:0000313" key="5">
    <source>
        <dbReference type="EMBL" id="KAG2331923.1"/>
    </source>
</evidence>
<dbReference type="InterPro" id="IPR000010">
    <property type="entry name" value="Cystatin_dom"/>
</dbReference>
<evidence type="ECO:0000256" key="1">
    <source>
        <dbReference type="ARBA" id="ARBA00022690"/>
    </source>
</evidence>
<feature type="chain" id="PRO_5036473697" description="Cystatin domain-containing protein" evidence="3">
    <location>
        <begin position="22"/>
        <end position="120"/>
    </location>
</feature>
<dbReference type="Gene3D" id="3.10.450.10">
    <property type="match status" value="1"/>
</dbReference>
<dbReference type="Pfam" id="PF16845">
    <property type="entry name" value="SQAPI"/>
    <property type="match status" value="1"/>
</dbReference>
<keyword evidence="2" id="KW-0789">Thiol protease inhibitor</keyword>
<name>A0A8X7WJ52_BRACI</name>
<dbReference type="Proteomes" id="UP000886595">
    <property type="component" value="Unassembled WGS sequence"/>
</dbReference>
<protein>
    <recommendedName>
        <fullName evidence="4">Cystatin domain-containing protein</fullName>
    </recommendedName>
</protein>
<evidence type="ECO:0000256" key="3">
    <source>
        <dbReference type="SAM" id="SignalP"/>
    </source>
</evidence>
<dbReference type="AlphaFoldDB" id="A0A8X7WJ52"/>
<keyword evidence="1" id="KW-0646">Protease inhibitor</keyword>
<organism evidence="5 6">
    <name type="scientific">Brassica carinata</name>
    <name type="common">Ethiopian mustard</name>
    <name type="synonym">Abyssinian cabbage</name>
    <dbReference type="NCBI Taxonomy" id="52824"/>
    <lineage>
        <taxon>Eukaryota</taxon>
        <taxon>Viridiplantae</taxon>
        <taxon>Streptophyta</taxon>
        <taxon>Embryophyta</taxon>
        <taxon>Tracheophyta</taxon>
        <taxon>Spermatophyta</taxon>
        <taxon>Magnoliopsida</taxon>
        <taxon>eudicotyledons</taxon>
        <taxon>Gunneridae</taxon>
        <taxon>Pentapetalae</taxon>
        <taxon>rosids</taxon>
        <taxon>malvids</taxon>
        <taxon>Brassicales</taxon>
        <taxon>Brassicaceae</taxon>
        <taxon>Brassiceae</taxon>
        <taxon>Brassica</taxon>
    </lineage>
</organism>
<dbReference type="PANTHER" id="PTHR47364:SF2">
    <property type="entry name" value="CYSTEINE PROTEINASE INHIBITOR 5"/>
    <property type="match status" value="1"/>
</dbReference>
<dbReference type="InterPro" id="IPR046350">
    <property type="entry name" value="Cystatin_sf"/>
</dbReference>
<feature type="signal peptide" evidence="3">
    <location>
        <begin position="1"/>
        <end position="21"/>
    </location>
</feature>
<keyword evidence="6" id="KW-1185">Reference proteome</keyword>
<evidence type="ECO:0000313" key="6">
    <source>
        <dbReference type="Proteomes" id="UP000886595"/>
    </source>
</evidence>
<keyword evidence="3" id="KW-0732">Signal</keyword>
<dbReference type="OrthoDB" id="1100594at2759"/>
<evidence type="ECO:0000256" key="2">
    <source>
        <dbReference type="ARBA" id="ARBA00022704"/>
    </source>
</evidence>
<dbReference type="PANTHER" id="PTHR47364">
    <property type="entry name" value="CYSTEINE PROTEINASE INHIBITOR 5"/>
    <property type="match status" value="1"/>
</dbReference>
<proteinExistence type="predicted"/>
<comment type="caution">
    <text evidence="5">The sequence shown here is derived from an EMBL/GenBank/DDBJ whole genome shotgun (WGS) entry which is preliminary data.</text>
</comment>
<dbReference type="CDD" id="cd00042">
    <property type="entry name" value="CY"/>
    <property type="match status" value="1"/>
</dbReference>